<evidence type="ECO:0000313" key="2">
    <source>
        <dbReference type="EMBL" id="OWP50249.1"/>
    </source>
</evidence>
<sequence>MKLFDDTLVALLRMPDEQRTAEVIASHLAMATTAANLATKGQTTLQLEHLQLASAAALLTKELGGGFTYRTSLRIGPGLDGIELFASIEAGGGGDPRFTGFGPNASRVLNQLRQQMDDYAKPPAERQRKPREANRNPLRLLPKEPRKGAA</sequence>
<comment type="caution">
    <text evidence="2">The sequence shown here is derived from an EMBL/GenBank/DDBJ whole genome shotgun (WGS) entry which is preliminary data.</text>
</comment>
<organism evidence="2 3">
    <name type="scientific">Pseudomonas nitroreducens</name>
    <dbReference type="NCBI Taxonomy" id="46680"/>
    <lineage>
        <taxon>Bacteria</taxon>
        <taxon>Pseudomonadati</taxon>
        <taxon>Pseudomonadota</taxon>
        <taxon>Gammaproteobacteria</taxon>
        <taxon>Pseudomonadales</taxon>
        <taxon>Pseudomonadaceae</taxon>
        <taxon>Pseudomonas</taxon>
    </lineage>
</organism>
<dbReference type="EMBL" id="NJBA01000004">
    <property type="protein sequence ID" value="OWP50249.1"/>
    <property type="molecule type" value="Genomic_DNA"/>
</dbReference>
<accession>A0A2D0ADT6</accession>
<feature type="compositionally biased region" description="Basic and acidic residues" evidence="1">
    <location>
        <begin position="115"/>
        <end position="134"/>
    </location>
</feature>
<evidence type="ECO:0000313" key="3">
    <source>
        <dbReference type="Proteomes" id="UP000198145"/>
    </source>
</evidence>
<feature type="compositionally biased region" description="Basic and acidic residues" evidence="1">
    <location>
        <begin position="141"/>
        <end position="150"/>
    </location>
</feature>
<gene>
    <name evidence="2" type="ORF">CEG18_11875</name>
</gene>
<dbReference type="Proteomes" id="UP000198145">
    <property type="component" value="Unassembled WGS sequence"/>
</dbReference>
<proteinExistence type="predicted"/>
<dbReference type="AlphaFoldDB" id="A0A2D0ADT6"/>
<evidence type="ECO:0000256" key="1">
    <source>
        <dbReference type="SAM" id="MobiDB-lite"/>
    </source>
</evidence>
<reference evidence="2 3" key="1">
    <citation type="submission" date="2017-06" db="EMBL/GenBank/DDBJ databases">
        <title>Draft genome of Pseudomonas nitroreducens DF05.</title>
        <authorList>
            <person name="Iyer R."/>
        </authorList>
    </citation>
    <scope>NUCLEOTIDE SEQUENCE [LARGE SCALE GENOMIC DNA]</scope>
    <source>
        <strain evidence="2 3">DF05</strain>
    </source>
</reference>
<feature type="region of interest" description="Disordered" evidence="1">
    <location>
        <begin position="115"/>
        <end position="150"/>
    </location>
</feature>
<name>A0A2D0ADT6_PSENT</name>
<protein>
    <submittedName>
        <fullName evidence="2">Uncharacterized protein</fullName>
    </submittedName>
</protein>